<keyword evidence="2" id="KW-0597">Phosphoprotein</keyword>
<feature type="region of interest" description="Disordered" evidence="5">
    <location>
        <begin position="443"/>
        <end position="471"/>
    </location>
</feature>
<gene>
    <name evidence="7" type="primary">LOC110522834</name>
</gene>
<evidence type="ECO:0000256" key="1">
    <source>
        <dbReference type="ARBA" id="ARBA00007772"/>
    </source>
</evidence>
<feature type="compositionally biased region" description="Polar residues" evidence="5">
    <location>
        <begin position="637"/>
        <end position="655"/>
    </location>
</feature>
<dbReference type="SUPFAM" id="SSF50156">
    <property type="entry name" value="PDZ domain-like"/>
    <property type="match status" value="1"/>
</dbReference>
<evidence type="ECO:0000256" key="3">
    <source>
        <dbReference type="ARBA" id="ARBA00022614"/>
    </source>
</evidence>
<feature type="region of interest" description="Disordered" evidence="5">
    <location>
        <begin position="1129"/>
        <end position="1160"/>
    </location>
</feature>
<name>A0A8K9WUE8_ONCMY</name>
<dbReference type="SUPFAM" id="SSF52058">
    <property type="entry name" value="L domain-like"/>
    <property type="match status" value="1"/>
</dbReference>
<dbReference type="Pfam" id="PF13855">
    <property type="entry name" value="LRR_8"/>
    <property type="match status" value="2"/>
</dbReference>
<feature type="domain" description="PDZ" evidence="6">
    <location>
        <begin position="1322"/>
        <end position="1411"/>
    </location>
</feature>
<evidence type="ECO:0000313" key="7">
    <source>
        <dbReference type="Ensembl" id="ENSOMYP00000123426.1"/>
    </source>
</evidence>
<evidence type="ECO:0000256" key="2">
    <source>
        <dbReference type="ARBA" id="ARBA00022553"/>
    </source>
</evidence>
<feature type="compositionally biased region" description="Polar residues" evidence="5">
    <location>
        <begin position="676"/>
        <end position="691"/>
    </location>
</feature>
<dbReference type="InterPro" id="IPR036034">
    <property type="entry name" value="PDZ_sf"/>
</dbReference>
<comment type="similarity">
    <text evidence="1">Belongs to the LAP (LRR and PDZ) protein family.</text>
</comment>
<dbReference type="InterPro" id="IPR050614">
    <property type="entry name" value="Synaptic_Scaffolding_LAP-MAGUK"/>
</dbReference>
<proteinExistence type="inferred from homology"/>
<dbReference type="GO" id="GO:0019901">
    <property type="term" value="F:protein kinase binding"/>
    <property type="evidence" value="ECO:0007669"/>
    <property type="project" value="TreeGrafter"/>
</dbReference>
<dbReference type="GO" id="GO:0045211">
    <property type="term" value="C:postsynaptic membrane"/>
    <property type="evidence" value="ECO:0007669"/>
    <property type="project" value="TreeGrafter"/>
</dbReference>
<dbReference type="InterPro" id="IPR032675">
    <property type="entry name" value="LRR_dom_sf"/>
</dbReference>
<dbReference type="GO" id="GO:0016323">
    <property type="term" value="C:basolateral plasma membrane"/>
    <property type="evidence" value="ECO:0007669"/>
    <property type="project" value="TreeGrafter"/>
</dbReference>
<dbReference type="GO" id="GO:0098609">
    <property type="term" value="P:cell-cell adhesion"/>
    <property type="evidence" value="ECO:0007669"/>
    <property type="project" value="TreeGrafter"/>
</dbReference>
<evidence type="ECO:0000259" key="6">
    <source>
        <dbReference type="PROSITE" id="PS50106"/>
    </source>
</evidence>
<dbReference type="Gene3D" id="2.30.42.10">
    <property type="match status" value="1"/>
</dbReference>
<protein>
    <submittedName>
        <fullName evidence="7">Erbb2 interacting protein</fullName>
    </submittedName>
</protein>
<organism evidence="7 8">
    <name type="scientific">Oncorhynchus mykiss</name>
    <name type="common">Rainbow trout</name>
    <name type="synonym">Salmo gairdneri</name>
    <dbReference type="NCBI Taxonomy" id="8022"/>
    <lineage>
        <taxon>Eukaryota</taxon>
        <taxon>Metazoa</taxon>
        <taxon>Chordata</taxon>
        <taxon>Craniata</taxon>
        <taxon>Vertebrata</taxon>
        <taxon>Euteleostomi</taxon>
        <taxon>Actinopterygii</taxon>
        <taxon>Neopterygii</taxon>
        <taxon>Teleostei</taxon>
        <taxon>Protacanthopterygii</taxon>
        <taxon>Salmoniformes</taxon>
        <taxon>Salmonidae</taxon>
        <taxon>Salmoninae</taxon>
        <taxon>Oncorhynchus</taxon>
    </lineage>
</organism>
<dbReference type="SMART" id="SM00369">
    <property type="entry name" value="LRR_TYP"/>
    <property type="match status" value="10"/>
</dbReference>
<reference evidence="7" key="2">
    <citation type="submission" date="2025-08" db="UniProtKB">
        <authorList>
            <consortium name="Ensembl"/>
        </authorList>
    </citation>
    <scope>IDENTIFICATION</scope>
</reference>
<keyword evidence="8" id="KW-1185">Reference proteome</keyword>
<dbReference type="Gene3D" id="3.80.10.10">
    <property type="entry name" value="Ribonuclease Inhibitor"/>
    <property type="match status" value="2"/>
</dbReference>
<feature type="compositionally biased region" description="Pro residues" evidence="5">
    <location>
        <begin position="975"/>
        <end position="987"/>
    </location>
</feature>
<dbReference type="GO" id="GO:0098968">
    <property type="term" value="P:neurotransmitter receptor transport postsynaptic membrane to endosome"/>
    <property type="evidence" value="ECO:0007669"/>
    <property type="project" value="TreeGrafter"/>
</dbReference>
<feature type="compositionally biased region" description="Acidic residues" evidence="5">
    <location>
        <begin position="568"/>
        <end position="578"/>
    </location>
</feature>
<sequence length="1413" mass="155874">MSSKRNLFVRLVPCRCLRGEEETVTSLDYSHCSLEAVPKEIFSFEKTLEELYLDANQIEELPKQLFNCQMLHRLSMPDNDLTVLPAAIANLINLKELDVSKNSIQEFPENIKNCKVLAIVEASVNPISKLPEGFTQLLSLTQLYLNDAFLEFLPASFGRSMHKLTQLERLDLGSNEFTEVPEVLEQLTGIKELWMDGNRLTFLPGMLGTLKQLSYLDVSKNNLEMVDEQICGCESLQDLLLSNNALTQLPGSIGSLKKLTALKVDENQLMYLPDSVGGLAALDELDCSFNEIEALPSSIGQCVSIRTFAADHNFLTQLPPEMGSWKSATVLFLHSNKLESLPEEMGDMTKLKVINLSDNKLRNLPYSFTKLNQMTAMWLSENQSKPLIPLQKEEDPETHKTVLTNYMFPQQTRTEDCIPNSDSESFNPSLWEEQRKQRAQVAFECDEDKDERETPPREGNLKRYPTPYPDELKNMVKTAQSIAHRLKEDESGDESGKDAKPNERIHVGVQDVGVKAPRANGKQLEMEPKAPVCVQDSTVPLETSESYTSQKTSLRTSDNTKTMNHEDTLEDSEELSSEEEMKMAEMRPPLIEISINQPKVVALSKDKKDDGKDADSLLDETVANSNQNNSNCSSPSRMSDSVSLTTDSSQDNSLCTPEREAKMPFLPKSRQEDENMNQQKVSTPLLQNGNGPDTTLQALLKNQQSYESKPEKIVGDYDLSMEERLAFIKKGINNGMGDGYTKWDQINMNVAKLPLQPDNMGVQLDDCQNGTSTKEAFQHLPPPYNNENSTAPITDHLENGNQMGDHFNGRSSEGLAVSPMRLDSATSVVRTASAGVTASSDMSLSRSTEELSPVAKAQSITNIETGEMKLYSLDTEGGSYEGGVVGRMAGAVPGAQGQSIVRSKSASLLNDQPFQVYPGSSASSSDLLSSSSKPPVSTGRYPVPSGMAMGPLPQYNVQYTSSALPKEGLWTHRTPVPPDQGYLPPPQHSLANTNYSNRNQAPPYPHQAQQRGPPMGPKQPGDMWAKERHLPPPGSQPRSSTLQRQSSSSSTASMGDPRRMQVPEGDYMTYRDIHTLGRGPLAIAQTMQRPLSARTYSIDGPCAPRPHTARPQPHELPERTMSVSDFNYQHVSPSKRPNARVKSEHSLLDGPGGPGAGARVPVDWRDQVMRHIEAKKMEKYALSLSYNSNYAPLSCSHYGSSRDVHQTGSQGSLFFSAAADGRLYGAQGICVNTGLYWGWTTAQPLSSEHSRHPIRFVSPGVPLMNGQMGGPVRGQMTSCQAPMARHPSREQLIDYLMLKVSHGQQPLGPPPPRATQDTLHQEMRVKVEKNPELGFSISGGVGGRGNPFRPDDNGIFVTRVQPEGPVSKILQPGDKILQANGYSFVNIDHGNAVALLKTFPTTVDMIIIREVTA</sequence>
<reference evidence="7" key="3">
    <citation type="submission" date="2025-09" db="UniProtKB">
        <authorList>
            <consortium name="Ensembl"/>
        </authorList>
    </citation>
    <scope>IDENTIFICATION</scope>
</reference>
<dbReference type="SMART" id="SM00228">
    <property type="entry name" value="PDZ"/>
    <property type="match status" value="1"/>
</dbReference>
<reference evidence="7" key="1">
    <citation type="submission" date="2020-07" db="EMBL/GenBank/DDBJ databases">
        <title>A long reads based de novo assembly of the rainbow trout Arlee double haploid line genome.</title>
        <authorList>
            <person name="Gao G."/>
            <person name="Palti Y."/>
        </authorList>
    </citation>
    <scope>NUCLEOTIDE SEQUENCE [LARGE SCALE GENOMIC DNA]</scope>
</reference>
<feature type="compositionally biased region" description="Low complexity" evidence="5">
    <location>
        <begin position="624"/>
        <end position="636"/>
    </location>
</feature>
<feature type="region of interest" description="Disordered" evidence="5">
    <location>
        <begin position="917"/>
        <end position="945"/>
    </location>
</feature>
<feature type="region of interest" description="Disordered" evidence="5">
    <location>
        <begin position="602"/>
        <end position="691"/>
    </location>
</feature>
<dbReference type="Pfam" id="PF00560">
    <property type="entry name" value="LRR_1"/>
    <property type="match status" value="1"/>
</dbReference>
<feature type="region of interest" description="Disordered" evidence="5">
    <location>
        <begin position="528"/>
        <end position="581"/>
    </location>
</feature>
<feature type="compositionally biased region" description="Low complexity" evidence="5">
    <location>
        <begin position="920"/>
        <end position="932"/>
    </location>
</feature>
<dbReference type="PANTHER" id="PTHR23119:SF46">
    <property type="entry name" value="ERBB2 INTERACTING PROTEIN"/>
    <property type="match status" value="1"/>
</dbReference>
<dbReference type="GeneTree" id="ENSGT00940000159526"/>
<evidence type="ECO:0000313" key="8">
    <source>
        <dbReference type="Proteomes" id="UP000694395"/>
    </source>
</evidence>
<feature type="compositionally biased region" description="Basic and acidic residues" evidence="5">
    <location>
        <begin position="604"/>
        <end position="615"/>
    </location>
</feature>
<dbReference type="PROSITE" id="PS51450">
    <property type="entry name" value="LRR"/>
    <property type="match status" value="4"/>
</dbReference>
<accession>A0A8K9WUE8</accession>
<dbReference type="SMART" id="SM00364">
    <property type="entry name" value="LRR_BAC"/>
    <property type="match status" value="7"/>
</dbReference>
<feature type="compositionally biased region" description="Low complexity" evidence="5">
    <location>
        <begin position="1036"/>
        <end position="1053"/>
    </location>
</feature>
<keyword evidence="4" id="KW-0677">Repeat</keyword>
<dbReference type="FunFam" id="3.80.10.10:FF:000022">
    <property type="entry name" value="Erbin isoform 7"/>
    <property type="match status" value="1"/>
</dbReference>
<dbReference type="FunFam" id="3.80.10.10:FF:000411">
    <property type="entry name" value="Leucine-rich repeat-containing protein 7"/>
    <property type="match status" value="1"/>
</dbReference>
<dbReference type="PROSITE" id="PS50106">
    <property type="entry name" value="PDZ"/>
    <property type="match status" value="1"/>
</dbReference>
<dbReference type="GO" id="GO:0098887">
    <property type="term" value="P:neurotransmitter receptor transport, endosome to postsynaptic membrane"/>
    <property type="evidence" value="ECO:0007669"/>
    <property type="project" value="TreeGrafter"/>
</dbReference>
<dbReference type="Ensembl" id="ENSOMYT00000144098.1">
    <property type="protein sequence ID" value="ENSOMYP00000123426.1"/>
    <property type="gene ID" value="ENSOMYG00000010657.2"/>
</dbReference>
<dbReference type="FunFam" id="3.80.10.10:FF:001974">
    <property type="entry name" value="Erbb2-interacting protein"/>
    <property type="match status" value="1"/>
</dbReference>
<feature type="region of interest" description="Disordered" evidence="5">
    <location>
        <begin position="968"/>
        <end position="1062"/>
    </location>
</feature>
<dbReference type="GO" id="GO:0014069">
    <property type="term" value="C:postsynaptic density"/>
    <property type="evidence" value="ECO:0007669"/>
    <property type="project" value="TreeGrafter"/>
</dbReference>
<feature type="compositionally biased region" description="Polar residues" evidence="5">
    <location>
        <begin position="535"/>
        <end position="562"/>
    </location>
</feature>
<dbReference type="FunFam" id="2.30.42.10:FF:000036">
    <property type="entry name" value="Erbin isoform 7"/>
    <property type="match status" value="1"/>
</dbReference>
<feature type="compositionally biased region" description="Polar residues" evidence="5">
    <location>
        <begin position="989"/>
        <end position="1000"/>
    </location>
</feature>
<dbReference type="InterPro" id="IPR001478">
    <property type="entry name" value="PDZ"/>
</dbReference>
<dbReference type="CDD" id="cd06749">
    <property type="entry name" value="PDZ_densin_erbin-like"/>
    <property type="match status" value="1"/>
</dbReference>
<dbReference type="Pfam" id="PF00595">
    <property type="entry name" value="PDZ"/>
    <property type="match status" value="1"/>
</dbReference>
<dbReference type="GO" id="GO:0005912">
    <property type="term" value="C:adherens junction"/>
    <property type="evidence" value="ECO:0007669"/>
    <property type="project" value="TreeGrafter"/>
</dbReference>
<dbReference type="InterPro" id="IPR003591">
    <property type="entry name" value="Leu-rich_rpt_typical-subtyp"/>
</dbReference>
<dbReference type="Proteomes" id="UP000694395">
    <property type="component" value="Chromosome 5"/>
</dbReference>
<dbReference type="GO" id="GO:0043113">
    <property type="term" value="P:receptor clustering"/>
    <property type="evidence" value="ECO:0007669"/>
    <property type="project" value="TreeGrafter"/>
</dbReference>
<evidence type="ECO:0000256" key="4">
    <source>
        <dbReference type="ARBA" id="ARBA00022737"/>
    </source>
</evidence>
<evidence type="ECO:0000256" key="5">
    <source>
        <dbReference type="SAM" id="MobiDB-lite"/>
    </source>
</evidence>
<feature type="compositionally biased region" description="Basic and acidic residues" evidence="5">
    <location>
        <begin position="451"/>
        <end position="461"/>
    </location>
</feature>
<dbReference type="InterPro" id="IPR001611">
    <property type="entry name" value="Leu-rich_rpt"/>
</dbReference>
<keyword evidence="3" id="KW-0433">Leucine-rich repeat</keyword>
<dbReference type="PANTHER" id="PTHR23119">
    <property type="entry name" value="DISCS LARGE"/>
    <property type="match status" value="1"/>
</dbReference>
<dbReference type="GO" id="GO:0045197">
    <property type="term" value="P:establishment or maintenance of epithelial cell apical/basal polarity"/>
    <property type="evidence" value="ECO:0007669"/>
    <property type="project" value="TreeGrafter"/>
</dbReference>